<dbReference type="EMBL" id="LT629750">
    <property type="protein sequence ID" value="SDT23701.1"/>
    <property type="molecule type" value="Genomic_DNA"/>
</dbReference>
<dbReference type="PRINTS" id="PR00080">
    <property type="entry name" value="SDRFAMILY"/>
</dbReference>
<keyword evidence="5" id="KW-1185">Reference proteome</keyword>
<evidence type="ECO:0000256" key="2">
    <source>
        <dbReference type="ARBA" id="ARBA00023002"/>
    </source>
</evidence>
<dbReference type="InterPro" id="IPR002347">
    <property type="entry name" value="SDR_fam"/>
</dbReference>
<dbReference type="InterPro" id="IPR036291">
    <property type="entry name" value="NAD(P)-bd_dom_sf"/>
</dbReference>
<sequence>MMLTGKIAIVTGGAEGIGRAIVSKLTKIGATVVLADITHEKSKHAADEINLENKNESCIPIEADVSSRDAVDGMVRRTVERFGKIDILVNNAGIWKGLTRQPFWKTETEEWKRVFSVNTDGAFFCASAVAPHMVAKNYGRIIFIGSATVGEAQAEITQYTSSKAALIGLMRCAARELGKNNITVNMVHPSLTDTGGVTKERLELRAKSKFIPKVAVPDDLTGLVAFLAGDEGSFMTAQQIYIDGGGVLN</sequence>
<dbReference type="AlphaFoldDB" id="A0A1H1YQL8"/>
<dbReference type="Pfam" id="PF00106">
    <property type="entry name" value="adh_short"/>
    <property type="match status" value="1"/>
</dbReference>
<reference evidence="5" key="1">
    <citation type="submission" date="2016-10" db="EMBL/GenBank/DDBJ databases">
        <authorList>
            <person name="Varghese N."/>
            <person name="Submissions S."/>
        </authorList>
    </citation>
    <scope>NUCLEOTIDE SEQUENCE [LARGE SCALE GENOMIC DNA]</scope>
    <source>
        <strain evidence="5">GAS369</strain>
    </source>
</reference>
<dbReference type="PRINTS" id="PR00081">
    <property type="entry name" value="GDHRDH"/>
</dbReference>
<comment type="similarity">
    <text evidence="1 3">Belongs to the short-chain dehydrogenases/reductases (SDR) family.</text>
</comment>
<dbReference type="PROSITE" id="PS00061">
    <property type="entry name" value="ADH_SHORT"/>
    <property type="match status" value="1"/>
</dbReference>
<dbReference type="CDD" id="cd05233">
    <property type="entry name" value="SDR_c"/>
    <property type="match status" value="1"/>
</dbReference>
<organism evidence="4 5">
    <name type="scientific">Bradyrhizobium canariense</name>
    <dbReference type="NCBI Taxonomy" id="255045"/>
    <lineage>
        <taxon>Bacteria</taxon>
        <taxon>Pseudomonadati</taxon>
        <taxon>Pseudomonadota</taxon>
        <taxon>Alphaproteobacteria</taxon>
        <taxon>Hyphomicrobiales</taxon>
        <taxon>Nitrobacteraceae</taxon>
        <taxon>Bradyrhizobium</taxon>
    </lineage>
</organism>
<dbReference type="SUPFAM" id="SSF51735">
    <property type="entry name" value="NAD(P)-binding Rossmann-fold domains"/>
    <property type="match status" value="1"/>
</dbReference>
<dbReference type="RefSeq" id="WP_146689173.1">
    <property type="nucleotide sequence ID" value="NZ_LT629750.1"/>
</dbReference>
<evidence type="ECO:0000313" key="4">
    <source>
        <dbReference type="EMBL" id="SDT23701.1"/>
    </source>
</evidence>
<dbReference type="FunFam" id="3.40.50.720:FF:000084">
    <property type="entry name" value="Short-chain dehydrogenase reductase"/>
    <property type="match status" value="1"/>
</dbReference>
<dbReference type="GO" id="GO:0016491">
    <property type="term" value="F:oxidoreductase activity"/>
    <property type="evidence" value="ECO:0007669"/>
    <property type="project" value="UniProtKB-KW"/>
</dbReference>
<evidence type="ECO:0000313" key="5">
    <source>
        <dbReference type="Proteomes" id="UP000243904"/>
    </source>
</evidence>
<dbReference type="PANTHER" id="PTHR24321:SF8">
    <property type="entry name" value="ESTRADIOL 17-BETA-DEHYDROGENASE 8-RELATED"/>
    <property type="match status" value="1"/>
</dbReference>
<dbReference type="Gene3D" id="3.40.50.720">
    <property type="entry name" value="NAD(P)-binding Rossmann-like Domain"/>
    <property type="match status" value="1"/>
</dbReference>
<proteinExistence type="inferred from homology"/>
<gene>
    <name evidence="4" type="ORF">SAMN05444158_4959</name>
</gene>
<protein>
    <submittedName>
        <fullName evidence="4">3-oxoacyl-[acyl-carrier protein] reductase/(S)-1-phenylethanol dehydrogenase</fullName>
    </submittedName>
</protein>
<accession>A0A1H1YQL8</accession>
<name>A0A1H1YQL8_9BRAD</name>
<keyword evidence="2" id="KW-0560">Oxidoreductase</keyword>
<evidence type="ECO:0000256" key="1">
    <source>
        <dbReference type="ARBA" id="ARBA00006484"/>
    </source>
</evidence>
<dbReference type="InterPro" id="IPR020904">
    <property type="entry name" value="Sc_DH/Rdtase_CS"/>
</dbReference>
<dbReference type="Proteomes" id="UP000243904">
    <property type="component" value="Chromosome I"/>
</dbReference>
<dbReference type="PANTHER" id="PTHR24321">
    <property type="entry name" value="DEHYDROGENASES, SHORT CHAIN"/>
    <property type="match status" value="1"/>
</dbReference>
<evidence type="ECO:0000256" key="3">
    <source>
        <dbReference type="RuleBase" id="RU000363"/>
    </source>
</evidence>